<dbReference type="eggNOG" id="KOG4150">
    <property type="taxonomic scope" value="Eukaryota"/>
</dbReference>
<dbReference type="OrthoDB" id="18781at2759"/>
<feature type="domain" description="Helicase C-terminal" evidence="5">
    <location>
        <begin position="629"/>
        <end position="788"/>
    </location>
</feature>
<dbReference type="GO" id="GO:0003676">
    <property type="term" value="F:nucleic acid binding"/>
    <property type="evidence" value="ECO:0007669"/>
    <property type="project" value="InterPro"/>
</dbReference>
<dbReference type="KEGG" id="dpp:DICPUDRAFT_79136"/>
<evidence type="ECO:0000256" key="3">
    <source>
        <dbReference type="SAM" id="MobiDB-lite"/>
    </source>
</evidence>
<dbReference type="EMBL" id="GL871070">
    <property type="protein sequence ID" value="EGC35134.1"/>
    <property type="molecule type" value="Genomic_DNA"/>
</dbReference>
<dbReference type="Pfam" id="PF09369">
    <property type="entry name" value="MZB"/>
    <property type="match status" value="1"/>
</dbReference>
<dbReference type="GO" id="GO:0043138">
    <property type="term" value="F:3'-5' DNA helicase activity"/>
    <property type="evidence" value="ECO:0000318"/>
    <property type="project" value="GO_Central"/>
</dbReference>
<name>F0ZLP0_DICPU</name>
<protein>
    <recommendedName>
        <fullName evidence="8">DEAD/DEAH box helicase</fullName>
    </recommendedName>
</protein>
<dbReference type="FunCoup" id="F0ZLP0">
    <property type="interactions" value="91"/>
</dbReference>
<evidence type="ECO:0000259" key="5">
    <source>
        <dbReference type="PROSITE" id="PS51194"/>
    </source>
</evidence>
<dbReference type="InterPro" id="IPR027417">
    <property type="entry name" value="P-loop_NTPase"/>
</dbReference>
<dbReference type="SMART" id="SM00487">
    <property type="entry name" value="DEXDc"/>
    <property type="match status" value="1"/>
</dbReference>
<dbReference type="GO" id="GO:0036297">
    <property type="term" value="P:interstrand cross-link repair"/>
    <property type="evidence" value="ECO:0000318"/>
    <property type="project" value="GO_Central"/>
</dbReference>
<dbReference type="Pfam" id="PF00270">
    <property type="entry name" value="DEAD"/>
    <property type="match status" value="1"/>
</dbReference>
<reference evidence="7" key="1">
    <citation type="journal article" date="2011" name="Genome Biol.">
        <title>Comparative genomics of the social amoebae Dictyostelium discoideum and Dictyostelium purpureum.</title>
        <authorList>
            <consortium name="US DOE Joint Genome Institute (JGI-PGF)"/>
            <person name="Sucgang R."/>
            <person name="Kuo A."/>
            <person name="Tian X."/>
            <person name="Salerno W."/>
            <person name="Parikh A."/>
            <person name="Feasley C.L."/>
            <person name="Dalin E."/>
            <person name="Tu H."/>
            <person name="Huang E."/>
            <person name="Barry K."/>
            <person name="Lindquist E."/>
            <person name="Shapiro H."/>
            <person name="Bruce D."/>
            <person name="Schmutz J."/>
            <person name="Salamov A."/>
            <person name="Fey P."/>
            <person name="Gaudet P."/>
            <person name="Anjard C."/>
            <person name="Babu M.M."/>
            <person name="Basu S."/>
            <person name="Bushmanova Y."/>
            <person name="van der Wel H."/>
            <person name="Katoh-Kurasawa M."/>
            <person name="Dinh C."/>
            <person name="Coutinho P.M."/>
            <person name="Saito T."/>
            <person name="Elias M."/>
            <person name="Schaap P."/>
            <person name="Kay R.R."/>
            <person name="Henrissat B."/>
            <person name="Eichinger L."/>
            <person name="Rivero F."/>
            <person name="Putnam N.H."/>
            <person name="West C.M."/>
            <person name="Loomis W.F."/>
            <person name="Chisholm R.L."/>
            <person name="Shaulsky G."/>
            <person name="Strassmann J.E."/>
            <person name="Queller D.C."/>
            <person name="Kuspa A."/>
            <person name="Grigoriev I.V."/>
        </authorList>
    </citation>
    <scope>NUCLEOTIDE SEQUENCE [LARGE SCALE GENOMIC DNA]</scope>
    <source>
        <strain evidence="7">QSDP1</strain>
    </source>
</reference>
<dbReference type="PROSITE" id="PS51194">
    <property type="entry name" value="HELICASE_CTER"/>
    <property type="match status" value="1"/>
</dbReference>
<gene>
    <name evidence="6" type="ORF">DICPUDRAFT_79136</name>
</gene>
<dbReference type="InterPro" id="IPR018973">
    <property type="entry name" value="MZB"/>
</dbReference>
<dbReference type="OMA" id="PDWLHYQ"/>
<dbReference type="Gene3D" id="3.40.50.300">
    <property type="entry name" value="P-loop containing nucleotide triphosphate hydrolases"/>
    <property type="match status" value="2"/>
</dbReference>
<proteinExistence type="predicted"/>
<organism evidence="6 7">
    <name type="scientific">Dictyostelium purpureum</name>
    <name type="common">Slime mold</name>
    <dbReference type="NCBI Taxonomy" id="5786"/>
    <lineage>
        <taxon>Eukaryota</taxon>
        <taxon>Amoebozoa</taxon>
        <taxon>Evosea</taxon>
        <taxon>Eumycetozoa</taxon>
        <taxon>Dictyostelia</taxon>
        <taxon>Dictyosteliales</taxon>
        <taxon>Dictyosteliaceae</taxon>
        <taxon>Dictyostelium</taxon>
    </lineage>
</organism>
<evidence type="ECO:0000259" key="4">
    <source>
        <dbReference type="PROSITE" id="PS51192"/>
    </source>
</evidence>
<dbReference type="GO" id="GO:0005524">
    <property type="term" value="F:ATP binding"/>
    <property type="evidence" value="ECO:0007669"/>
    <property type="project" value="UniProtKB-KW"/>
</dbReference>
<dbReference type="SUPFAM" id="SSF52540">
    <property type="entry name" value="P-loop containing nucleoside triphosphate hydrolases"/>
    <property type="match status" value="1"/>
</dbReference>
<dbReference type="SMART" id="SM00490">
    <property type="entry name" value="HELICc"/>
    <property type="match status" value="1"/>
</dbReference>
<dbReference type="RefSeq" id="XP_003288327.1">
    <property type="nucleotide sequence ID" value="XM_003288279.1"/>
</dbReference>
<dbReference type="PANTHER" id="PTHR47957">
    <property type="entry name" value="ATP-DEPENDENT HELICASE HRQ1"/>
    <property type="match status" value="1"/>
</dbReference>
<dbReference type="PROSITE" id="PS51192">
    <property type="entry name" value="HELICASE_ATP_BIND_1"/>
    <property type="match status" value="1"/>
</dbReference>
<dbReference type="AlphaFoldDB" id="F0ZLP0"/>
<feature type="compositionally biased region" description="Low complexity" evidence="3">
    <location>
        <begin position="178"/>
        <end position="195"/>
    </location>
</feature>
<dbReference type="InParanoid" id="F0ZLP0"/>
<dbReference type="PANTHER" id="PTHR47957:SF3">
    <property type="entry name" value="ATP-DEPENDENT HELICASE HRQ1"/>
    <property type="match status" value="1"/>
</dbReference>
<dbReference type="GO" id="GO:0005634">
    <property type="term" value="C:nucleus"/>
    <property type="evidence" value="ECO:0000318"/>
    <property type="project" value="GO_Central"/>
</dbReference>
<accession>F0ZLP0</accession>
<dbReference type="GeneID" id="10501745"/>
<evidence type="ECO:0000256" key="1">
    <source>
        <dbReference type="ARBA" id="ARBA00022741"/>
    </source>
</evidence>
<dbReference type="Pfam" id="PF00271">
    <property type="entry name" value="Helicase_C"/>
    <property type="match status" value="1"/>
</dbReference>
<dbReference type="InterPro" id="IPR014001">
    <property type="entry name" value="Helicase_ATP-bd"/>
</dbReference>
<evidence type="ECO:0008006" key="8">
    <source>
        <dbReference type="Google" id="ProtNLM"/>
    </source>
</evidence>
<keyword evidence="2" id="KW-0067">ATP-binding</keyword>
<keyword evidence="7" id="KW-1185">Reference proteome</keyword>
<dbReference type="VEuPathDB" id="AmoebaDB:DICPUDRAFT_79136"/>
<dbReference type="InterPro" id="IPR011545">
    <property type="entry name" value="DEAD/DEAH_box_helicase_dom"/>
</dbReference>
<sequence>MFKKNNNRKFNEDDIFNSEDEKDRVHNLKYSVNPKKRLLSSQDLLNGLDSNVRDSSKRQFGTFTNSHYSSSNSYINYSENRPKYSLEFEDEFKTSKNNNYNSSFNNSFNNNGFNNNNSNNNNNINNKNNFFGRNDDIDFNYQSSRTLTFHTEPIKKATTTKPQHPGFQKATTKLSTQNNSNNYNNNNNNKSFDPFDPFDEDNNKSKSKNIIVEEDLDFELDDSDFNFETKNTVNNTVSNNLNNNSNITIINNNLNSSSQPKSQINGRKKNEEMNKLFDELIESYKTTGPTQKTSDINASSFINNNNNNNNKLNNNDIQITNEEINEKIKSETFKRIATGLKNSISHLYCSEHQESKLFDVPNDLPQVLSDVLKGMGYSKLYSHQLECREKVNMGDDIIITTPTSSGKTLCLFLPIFETIIKSKLNNSIINNNYKPTAMFLFPLNALANDQMNSINKLNQSLPEPLRLNINSFSKDTPKDYLSKLFQIGNRERPDIILTSPDWLHYQLYRGGTNRFHEEGWKRWFINLRFIVLDEIHTYSGAMGCHFINLIRRIQNYHLNLNLKFNYNQRLQFLMASATVGNPIQIAKKTISREGDEDINRLHLINKNGSGSFEKVFITLKPTKNPLTLPIDIINNWLQNNIKGIVFFNTIKSLNTLYESFTTDVRYSQKSKLVRPYYSSLPNIHKKETLEKLKNGQVNIILSTNALEAGVNISELDACLIIGYPGSKMSWKQRIGRVGRSKMGLVMYIPDNYSPLDKFFSVNPMSLYEGEPENLSFNGDFPNILRSHILCASSEIGIEANYNQLIKLFSSNAGPIIKELLETKSIKEENYLNKTKVWKSNEYHHLSVSLRGGSGANDVVNVKLNSNGKIIEKLTKAQAITRLFPGSIFMTHNLEGSPITYHEVMELNLIDTNSTSESYAIVKPIQFPKSVRIVTNANKTTSVEMKQILKQTTFSLPKYNNVQLLVSFGVGIYRTSVGSFEKKTYNNISNMNDDKYSKAEIEQITLKNSLEFNFEAPCIEFSYTNLTRDILKPTFNKAIEDLKNKLQSSLIIDRKEYESKILDLMEMGDSRVSLHTIIHQILSAIPLVLSPKNDIEESLNLPSTNLNSSHLNINDLSSMMSQNSMFLVDSVEGGTGSCEEVFDNMASIIKKSFGIPSCQNCYENAEKGIHLAELGCICCIHQNHCKNKGLLKCLGLNNLNS</sequence>
<evidence type="ECO:0000256" key="2">
    <source>
        <dbReference type="ARBA" id="ARBA00022840"/>
    </source>
</evidence>
<evidence type="ECO:0000313" key="7">
    <source>
        <dbReference type="Proteomes" id="UP000001064"/>
    </source>
</evidence>
<dbReference type="STRING" id="5786.F0ZLP0"/>
<dbReference type="Proteomes" id="UP000001064">
    <property type="component" value="Unassembled WGS sequence"/>
</dbReference>
<dbReference type="InterPro" id="IPR001650">
    <property type="entry name" value="Helicase_C-like"/>
</dbReference>
<feature type="region of interest" description="Disordered" evidence="3">
    <location>
        <begin position="174"/>
        <end position="204"/>
    </location>
</feature>
<evidence type="ECO:0000313" key="6">
    <source>
        <dbReference type="EMBL" id="EGC35134.1"/>
    </source>
</evidence>
<dbReference type="GO" id="GO:0006289">
    <property type="term" value="P:nucleotide-excision repair"/>
    <property type="evidence" value="ECO:0000318"/>
    <property type="project" value="GO_Central"/>
</dbReference>
<feature type="domain" description="Helicase ATP-binding" evidence="4">
    <location>
        <begin position="388"/>
        <end position="597"/>
    </location>
</feature>
<keyword evidence="1" id="KW-0547">Nucleotide-binding</keyword>